<proteinExistence type="predicted"/>
<keyword evidence="3" id="KW-1185">Reference proteome</keyword>
<protein>
    <submittedName>
        <fullName evidence="2">Uncharacterized protein</fullName>
    </submittedName>
</protein>
<evidence type="ECO:0000256" key="1">
    <source>
        <dbReference type="SAM" id="MobiDB-lite"/>
    </source>
</evidence>
<feature type="region of interest" description="Disordered" evidence="1">
    <location>
        <begin position="124"/>
        <end position="188"/>
    </location>
</feature>
<dbReference type="EMBL" id="JANPWB010000013">
    <property type="protein sequence ID" value="KAJ1108909.1"/>
    <property type="molecule type" value="Genomic_DNA"/>
</dbReference>
<sequence>MRLIAFVSHIGLEWEALRDRVPNCGRLSCGTGFSLFHSLQGNNCTTWVGMRKLPVDTLQIHCQARRMTSKGRNRIKGIGATIDFHDLIKELSLQIRPTICSLCFLVTYSMPLMHVRGPKPAEPYPGGTPWKIDNPEAISNADIRDTGTGEKGEEKPEDAGAGETEEQEREDRESESGTESGTDEGTKA</sequence>
<gene>
    <name evidence="2" type="ORF">NDU88_006279</name>
</gene>
<organism evidence="2 3">
    <name type="scientific">Pleurodeles waltl</name>
    <name type="common">Iberian ribbed newt</name>
    <dbReference type="NCBI Taxonomy" id="8319"/>
    <lineage>
        <taxon>Eukaryota</taxon>
        <taxon>Metazoa</taxon>
        <taxon>Chordata</taxon>
        <taxon>Craniata</taxon>
        <taxon>Vertebrata</taxon>
        <taxon>Euteleostomi</taxon>
        <taxon>Amphibia</taxon>
        <taxon>Batrachia</taxon>
        <taxon>Caudata</taxon>
        <taxon>Salamandroidea</taxon>
        <taxon>Salamandridae</taxon>
        <taxon>Pleurodelinae</taxon>
        <taxon>Pleurodeles</taxon>
    </lineage>
</organism>
<accession>A0AAV7N0T4</accession>
<name>A0AAV7N0T4_PLEWA</name>
<feature type="compositionally biased region" description="Basic and acidic residues" evidence="1">
    <location>
        <begin position="142"/>
        <end position="158"/>
    </location>
</feature>
<evidence type="ECO:0000313" key="3">
    <source>
        <dbReference type="Proteomes" id="UP001066276"/>
    </source>
</evidence>
<reference evidence="2" key="1">
    <citation type="journal article" date="2022" name="bioRxiv">
        <title>Sequencing and chromosome-scale assembly of the giantPleurodeles waltlgenome.</title>
        <authorList>
            <person name="Brown T."/>
            <person name="Elewa A."/>
            <person name="Iarovenko S."/>
            <person name="Subramanian E."/>
            <person name="Araus A.J."/>
            <person name="Petzold A."/>
            <person name="Susuki M."/>
            <person name="Suzuki K.-i.T."/>
            <person name="Hayashi T."/>
            <person name="Toyoda A."/>
            <person name="Oliveira C."/>
            <person name="Osipova E."/>
            <person name="Leigh N.D."/>
            <person name="Simon A."/>
            <person name="Yun M.H."/>
        </authorList>
    </citation>
    <scope>NUCLEOTIDE SEQUENCE</scope>
    <source>
        <strain evidence="2">20211129_DDA</strain>
        <tissue evidence="2">Liver</tissue>
    </source>
</reference>
<evidence type="ECO:0000313" key="2">
    <source>
        <dbReference type="EMBL" id="KAJ1108909.1"/>
    </source>
</evidence>
<comment type="caution">
    <text evidence="2">The sequence shown here is derived from an EMBL/GenBank/DDBJ whole genome shotgun (WGS) entry which is preliminary data.</text>
</comment>
<dbReference type="Proteomes" id="UP001066276">
    <property type="component" value="Chromosome 9"/>
</dbReference>
<dbReference type="AlphaFoldDB" id="A0AAV7N0T4"/>